<evidence type="ECO:0000256" key="2">
    <source>
        <dbReference type="ARBA" id="ARBA00010528"/>
    </source>
</evidence>
<keyword evidence="3" id="KW-0689">Ribosomal protein</keyword>
<protein>
    <recommendedName>
        <fullName evidence="6">Large ribosomal subunit protein uL4m</fullName>
    </recommendedName>
    <alternativeName>
        <fullName evidence="7">39S ribosomal protein L4, mitochondrial</fullName>
    </alternativeName>
</protein>
<dbReference type="Proteomes" id="UP000198287">
    <property type="component" value="Unassembled WGS sequence"/>
</dbReference>
<evidence type="ECO:0000256" key="7">
    <source>
        <dbReference type="ARBA" id="ARBA00082711"/>
    </source>
</evidence>
<gene>
    <name evidence="9" type="ORF">Fcan01_02361</name>
</gene>
<evidence type="ECO:0000256" key="1">
    <source>
        <dbReference type="ARBA" id="ARBA00004173"/>
    </source>
</evidence>
<keyword evidence="5" id="KW-0687">Ribonucleoprotein</keyword>
<dbReference type="NCBIfam" id="TIGR03953">
    <property type="entry name" value="rplD_bact"/>
    <property type="match status" value="1"/>
</dbReference>
<evidence type="ECO:0000256" key="3">
    <source>
        <dbReference type="ARBA" id="ARBA00022980"/>
    </source>
</evidence>
<evidence type="ECO:0000313" key="10">
    <source>
        <dbReference type="Proteomes" id="UP000198287"/>
    </source>
</evidence>
<dbReference type="AlphaFoldDB" id="A0A226EYV8"/>
<dbReference type="EMBL" id="LNIX01000001">
    <property type="protein sequence ID" value="OXA62785.1"/>
    <property type="molecule type" value="Genomic_DNA"/>
</dbReference>
<dbReference type="GO" id="GO:0005743">
    <property type="term" value="C:mitochondrial inner membrane"/>
    <property type="evidence" value="ECO:0007669"/>
    <property type="project" value="UniProtKB-ARBA"/>
</dbReference>
<dbReference type="InterPro" id="IPR002136">
    <property type="entry name" value="Ribosomal_uL4"/>
</dbReference>
<evidence type="ECO:0000256" key="8">
    <source>
        <dbReference type="SAM" id="MobiDB-lite"/>
    </source>
</evidence>
<dbReference type="GO" id="GO:0003735">
    <property type="term" value="F:structural constituent of ribosome"/>
    <property type="evidence" value="ECO:0007669"/>
    <property type="project" value="InterPro"/>
</dbReference>
<feature type="region of interest" description="Disordered" evidence="8">
    <location>
        <begin position="140"/>
        <end position="160"/>
    </location>
</feature>
<dbReference type="GO" id="GO:0005840">
    <property type="term" value="C:ribosome"/>
    <property type="evidence" value="ECO:0007669"/>
    <property type="project" value="UniProtKB-KW"/>
</dbReference>
<name>A0A226EYV8_FOLCA</name>
<dbReference type="InterPro" id="IPR023574">
    <property type="entry name" value="Ribosomal_uL4_dom_sf"/>
</dbReference>
<keyword evidence="4" id="KW-0496">Mitochondrion</keyword>
<dbReference type="OrthoDB" id="275876at2759"/>
<proteinExistence type="inferred from homology"/>
<dbReference type="GO" id="GO:1990904">
    <property type="term" value="C:ribonucleoprotein complex"/>
    <property type="evidence" value="ECO:0007669"/>
    <property type="project" value="UniProtKB-KW"/>
</dbReference>
<evidence type="ECO:0000256" key="5">
    <source>
        <dbReference type="ARBA" id="ARBA00023274"/>
    </source>
</evidence>
<evidence type="ECO:0000256" key="4">
    <source>
        <dbReference type="ARBA" id="ARBA00023128"/>
    </source>
</evidence>
<comment type="similarity">
    <text evidence="2">Belongs to the universal ribosomal protein uL4 family.</text>
</comment>
<comment type="caution">
    <text evidence="9">The sequence shown here is derived from an EMBL/GenBank/DDBJ whole genome shotgun (WGS) entry which is preliminary data.</text>
</comment>
<evidence type="ECO:0000256" key="6">
    <source>
        <dbReference type="ARBA" id="ARBA00040565"/>
    </source>
</evidence>
<dbReference type="InterPro" id="IPR013005">
    <property type="entry name" value="Ribosomal_uL4-like"/>
</dbReference>
<dbReference type="Pfam" id="PF00573">
    <property type="entry name" value="Ribosomal_L4"/>
    <property type="match status" value="1"/>
</dbReference>
<dbReference type="STRING" id="158441.A0A226EYV8"/>
<reference evidence="9 10" key="1">
    <citation type="submission" date="2015-12" db="EMBL/GenBank/DDBJ databases">
        <title>The genome of Folsomia candida.</title>
        <authorList>
            <person name="Faddeeva A."/>
            <person name="Derks M.F."/>
            <person name="Anvar Y."/>
            <person name="Smit S."/>
            <person name="Van Straalen N."/>
            <person name="Roelofs D."/>
        </authorList>
    </citation>
    <scope>NUCLEOTIDE SEQUENCE [LARGE SCALE GENOMIC DNA]</scope>
    <source>
        <strain evidence="9 10">VU population</strain>
        <tissue evidence="9">Whole body</tissue>
    </source>
</reference>
<dbReference type="PANTHER" id="PTHR10746">
    <property type="entry name" value="50S RIBOSOMAL PROTEIN L4"/>
    <property type="match status" value="1"/>
</dbReference>
<organism evidence="9 10">
    <name type="scientific">Folsomia candida</name>
    <name type="common">Springtail</name>
    <dbReference type="NCBI Taxonomy" id="158441"/>
    <lineage>
        <taxon>Eukaryota</taxon>
        <taxon>Metazoa</taxon>
        <taxon>Ecdysozoa</taxon>
        <taxon>Arthropoda</taxon>
        <taxon>Hexapoda</taxon>
        <taxon>Collembola</taxon>
        <taxon>Entomobryomorpha</taxon>
        <taxon>Isotomoidea</taxon>
        <taxon>Isotomidae</taxon>
        <taxon>Proisotominae</taxon>
        <taxon>Folsomia</taxon>
    </lineage>
</organism>
<dbReference type="GO" id="GO:0006412">
    <property type="term" value="P:translation"/>
    <property type="evidence" value="ECO:0007669"/>
    <property type="project" value="InterPro"/>
</dbReference>
<dbReference type="OMA" id="WIENTDA"/>
<keyword evidence="10" id="KW-1185">Reference proteome</keyword>
<dbReference type="FunFam" id="3.40.1370.10:FF:000005">
    <property type="entry name" value="39S ribosomal protein L4, mitochondrial"/>
    <property type="match status" value="1"/>
</dbReference>
<evidence type="ECO:0000313" key="9">
    <source>
        <dbReference type="EMBL" id="OXA62785.1"/>
    </source>
</evidence>
<accession>A0A226EYV8</accession>
<dbReference type="PANTHER" id="PTHR10746:SF6">
    <property type="entry name" value="LARGE RIBOSOMAL SUBUNIT PROTEIN UL4M"/>
    <property type="match status" value="1"/>
</dbReference>
<dbReference type="Gene3D" id="3.40.1370.10">
    <property type="match status" value="1"/>
</dbReference>
<sequence>MQTLKRLSIVSDLFGLSKNFKDIRSVRLYFGSEIHPRPYSSTQATIIDDKTNETAVIQDDEPPKEAALIIGRQLDFFNPDLRLARQAWVENLDTVEERKLGLVDLHPSIFGAFPRTEIISDNVVWQNLYKHVNWNKMETRGERRGGGRKPWPQKGLGKARHGSIRSPLWIEGGKAHGPRGPKTHFYMLPFYKRVHGLCATLSVKLAQDDLKIVDTLDIPSEDPKFLEQLVEARKWGISVLFVDDSDIMPRNIALATDSIHHINLMPLYGLNVYSMLKHETLVLTLAAVNKLEEKLLFHLNRNDSMTPARRYQNAHV</sequence>
<comment type="subcellular location">
    <subcellularLocation>
        <location evidence="1">Mitochondrion</location>
    </subcellularLocation>
</comment>
<dbReference type="SUPFAM" id="SSF52166">
    <property type="entry name" value="Ribosomal protein L4"/>
    <property type="match status" value="1"/>
</dbReference>